<dbReference type="PANTHER" id="PTHR43300:SF7">
    <property type="entry name" value="UDP-N-ACETYLBACILLOSAMINE N-ACETYLTRANSFERASE"/>
    <property type="match status" value="1"/>
</dbReference>
<sequence>MTRRLGIFGAGGHGRSVASVARAAGWTDIVFFDPDWPVRTNNAAWPIAGTGEDITEAIAACDAVHVALGDNRKRLLLLDSLLSAGAEAPALIHPTAWVCPDCSIGRGTAIMAQSAVNIGTRIGRGVIVNTGALLDHDTEIADGGHLSPGSVLAGTVSVGECAWIAVGAHVLPGIKIGSDAVVGGGALVHREVPAGVTVVGVPAHSLDT</sequence>
<dbReference type="InterPro" id="IPR041561">
    <property type="entry name" value="PglD_N"/>
</dbReference>
<feature type="domain" description="PglD N-terminal" evidence="6">
    <location>
        <begin position="5"/>
        <end position="79"/>
    </location>
</feature>
<dbReference type="InterPro" id="IPR011004">
    <property type="entry name" value="Trimer_LpxA-like_sf"/>
</dbReference>
<dbReference type="PROSITE" id="PS00101">
    <property type="entry name" value="HEXAPEP_TRANSFERASES"/>
    <property type="match status" value="1"/>
</dbReference>
<keyword evidence="8" id="KW-1185">Reference proteome</keyword>
<feature type="active site" description="Proton acceptor" evidence="4">
    <location>
        <position position="136"/>
    </location>
</feature>
<evidence type="ECO:0000256" key="4">
    <source>
        <dbReference type="PIRSR" id="PIRSR620019-1"/>
    </source>
</evidence>
<evidence type="ECO:0000256" key="1">
    <source>
        <dbReference type="ARBA" id="ARBA00007274"/>
    </source>
</evidence>
<dbReference type="InterPro" id="IPR020019">
    <property type="entry name" value="AcTrfase_PglD-like"/>
</dbReference>
<feature type="binding site" evidence="5">
    <location>
        <position position="69"/>
    </location>
    <ligand>
        <name>substrate</name>
    </ligand>
</feature>
<evidence type="ECO:0000256" key="2">
    <source>
        <dbReference type="ARBA" id="ARBA00022679"/>
    </source>
</evidence>
<dbReference type="PANTHER" id="PTHR43300">
    <property type="entry name" value="ACETYLTRANSFERASE"/>
    <property type="match status" value="1"/>
</dbReference>
<accession>Q0FYM3</accession>
<dbReference type="Pfam" id="PF17836">
    <property type="entry name" value="PglD_N"/>
    <property type="match status" value="1"/>
</dbReference>
<dbReference type="NCBIfam" id="TIGR03570">
    <property type="entry name" value="NeuD_NnaD"/>
    <property type="match status" value="1"/>
</dbReference>
<dbReference type="InterPro" id="IPR018357">
    <property type="entry name" value="Hexapep_transf_CS"/>
</dbReference>
<dbReference type="SUPFAM" id="SSF51161">
    <property type="entry name" value="Trimeric LpxA-like enzymes"/>
    <property type="match status" value="1"/>
</dbReference>
<comment type="caution">
    <text evidence="7">The sequence shown here is derived from an EMBL/GenBank/DDBJ whole genome shotgun (WGS) entry which is preliminary data.</text>
</comment>
<dbReference type="EMBL" id="AATP01000010">
    <property type="protein sequence ID" value="EAU39972.1"/>
    <property type="molecule type" value="Genomic_DNA"/>
</dbReference>
<dbReference type="Proteomes" id="UP000004310">
    <property type="component" value="Unassembled WGS sequence"/>
</dbReference>
<comment type="similarity">
    <text evidence="1">Belongs to the transferase hexapeptide repeat family.</text>
</comment>
<evidence type="ECO:0000256" key="3">
    <source>
        <dbReference type="ARBA" id="ARBA00022737"/>
    </source>
</evidence>
<reference evidence="7 8" key="1">
    <citation type="journal article" date="2010" name="J. Bacteriol.">
        <title>Genome sequence of Fulvimarina pelagi HTCC2506T, a Mn(II)-oxidizing alphaproteobacterium possessing an aerobic anoxygenic photosynthetic gene cluster and Xanthorhodopsin.</title>
        <authorList>
            <person name="Kang I."/>
            <person name="Oh H.M."/>
            <person name="Lim S.I."/>
            <person name="Ferriera S."/>
            <person name="Giovannoni S.J."/>
            <person name="Cho J.C."/>
        </authorList>
    </citation>
    <scope>NUCLEOTIDE SEQUENCE [LARGE SCALE GENOMIC DNA]</scope>
    <source>
        <strain evidence="7 8">HTCC2506</strain>
    </source>
</reference>
<protein>
    <submittedName>
        <fullName evidence="7">Pilin glycosylation protein</fullName>
    </submittedName>
</protein>
<dbReference type="Gene3D" id="3.40.50.20">
    <property type="match status" value="1"/>
</dbReference>
<evidence type="ECO:0000256" key="5">
    <source>
        <dbReference type="PIRSR" id="PIRSR620019-2"/>
    </source>
</evidence>
<keyword evidence="2" id="KW-0808">Transferase</keyword>
<dbReference type="CDD" id="cd03360">
    <property type="entry name" value="LbH_AT_putative"/>
    <property type="match status" value="1"/>
</dbReference>
<keyword evidence="3" id="KW-0677">Repeat</keyword>
<feature type="binding site" evidence="5">
    <location>
        <position position="184"/>
    </location>
    <ligand>
        <name>acetyl-CoA</name>
        <dbReference type="ChEBI" id="CHEBI:57288"/>
    </ligand>
</feature>
<dbReference type="Gene3D" id="2.160.10.10">
    <property type="entry name" value="Hexapeptide repeat proteins"/>
    <property type="match status" value="1"/>
</dbReference>
<dbReference type="GO" id="GO:0016740">
    <property type="term" value="F:transferase activity"/>
    <property type="evidence" value="ECO:0007669"/>
    <property type="project" value="UniProtKB-KW"/>
</dbReference>
<evidence type="ECO:0000313" key="7">
    <source>
        <dbReference type="EMBL" id="EAU39972.1"/>
    </source>
</evidence>
<dbReference type="eggNOG" id="COG0110">
    <property type="taxonomic scope" value="Bacteria"/>
</dbReference>
<dbReference type="InterPro" id="IPR050179">
    <property type="entry name" value="Trans_hexapeptide_repeat"/>
</dbReference>
<organism evidence="7 8">
    <name type="scientific">Fulvimarina pelagi HTCC2506</name>
    <dbReference type="NCBI Taxonomy" id="314231"/>
    <lineage>
        <taxon>Bacteria</taxon>
        <taxon>Pseudomonadati</taxon>
        <taxon>Pseudomonadota</taxon>
        <taxon>Alphaproteobacteria</taxon>
        <taxon>Hyphomicrobiales</taxon>
        <taxon>Aurantimonadaceae</taxon>
        <taxon>Fulvimarina</taxon>
    </lineage>
</organism>
<dbReference type="STRING" id="217511.GCA_001463845_03520"/>
<evidence type="ECO:0000259" key="6">
    <source>
        <dbReference type="Pfam" id="PF17836"/>
    </source>
</evidence>
<proteinExistence type="inferred from homology"/>
<feature type="binding site" evidence="5">
    <location>
        <position position="145"/>
    </location>
    <ligand>
        <name>acetyl-CoA</name>
        <dbReference type="ChEBI" id="CHEBI:57288"/>
    </ligand>
</feature>
<name>Q0FYM3_9HYPH</name>
<dbReference type="RefSeq" id="WP_007065545.1">
    <property type="nucleotide sequence ID" value="NZ_DS022272.1"/>
</dbReference>
<dbReference type="AlphaFoldDB" id="Q0FYM3"/>
<feature type="site" description="Increases basicity of active site His" evidence="4">
    <location>
        <position position="137"/>
    </location>
</feature>
<gene>
    <name evidence="7" type="ORF">FP2506_01985</name>
</gene>
<evidence type="ECO:0000313" key="8">
    <source>
        <dbReference type="Proteomes" id="UP000004310"/>
    </source>
</evidence>
<dbReference type="HOGENOM" id="CLU_081811_2_0_5"/>